<evidence type="ECO:0000256" key="5">
    <source>
        <dbReference type="ARBA" id="ARBA00023136"/>
    </source>
</evidence>
<keyword evidence="2" id="KW-1003">Cell membrane</keyword>
<feature type="transmembrane region" description="Helical" evidence="6">
    <location>
        <begin position="202"/>
        <end position="222"/>
    </location>
</feature>
<keyword evidence="5 6" id="KW-0472">Membrane</keyword>
<name>A0ABS9KDL6_9BACT</name>
<protein>
    <submittedName>
        <fullName evidence="8">DMT family transporter</fullName>
    </submittedName>
</protein>
<accession>A0ABS9KDL6</accession>
<feature type="transmembrane region" description="Helical" evidence="6">
    <location>
        <begin position="92"/>
        <end position="110"/>
    </location>
</feature>
<feature type="transmembrane region" description="Helical" evidence="6">
    <location>
        <begin position="148"/>
        <end position="168"/>
    </location>
</feature>
<evidence type="ECO:0000256" key="6">
    <source>
        <dbReference type="SAM" id="Phobius"/>
    </source>
</evidence>
<evidence type="ECO:0000313" key="8">
    <source>
        <dbReference type="EMBL" id="MCG2588923.1"/>
    </source>
</evidence>
<sequence length="339" mass="36667">MAESEHSEHTAQNPGKELSHHGLLLLFTFFWGANFILAEVALREMAPISFSVSRFAMGGIAMLAVLYAQCYADAKQTGYSFQFFPKIDKKDWMRLLWVSVLGATLAPWLGIEGLGLTHGARASIWLALGPAVSTGFGYILSTEKMGKIGYLGVVLAGLGTLTLAYDGLFVEQGYWTGDLLLFIALVLTVVELHLIKPLARKYGSVSMVAMRTVIGGTLYLLIASPSLVQENWLNLGMWTWIAILAGGAVGVGVGQWVKVRALRLLGPTRVVIYGNLVPIAALLIAWLSIGQNPSLYEIIAGLLVIVGAICIQVIDASRTPHKHTQQDDELSVVSSAKQD</sequence>
<organism evidence="8 9">
    <name type="scientific">Rhodohalobacter sulfatireducens</name>
    <dbReference type="NCBI Taxonomy" id="2911366"/>
    <lineage>
        <taxon>Bacteria</taxon>
        <taxon>Pseudomonadati</taxon>
        <taxon>Balneolota</taxon>
        <taxon>Balneolia</taxon>
        <taxon>Balneolales</taxon>
        <taxon>Balneolaceae</taxon>
        <taxon>Rhodohalobacter</taxon>
    </lineage>
</organism>
<feature type="transmembrane region" description="Helical" evidence="6">
    <location>
        <begin position="270"/>
        <end position="289"/>
    </location>
</feature>
<dbReference type="PANTHER" id="PTHR32322">
    <property type="entry name" value="INNER MEMBRANE TRANSPORTER"/>
    <property type="match status" value="1"/>
</dbReference>
<evidence type="ECO:0000313" key="9">
    <source>
        <dbReference type="Proteomes" id="UP001165366"/>
    </source>
</evidence>
<reference evidence="8" key="1">
    <citation type="submission" date="2022-01" db="EMBL/GenBank/DDBJ databases">
        <authorList>
            <person name="Wang Y."/>
        </authorList>
    </citation>
    <scope>NUCLEOTIDE SEQUENCE</scope>
    <source>
        <strain evidence="8">WB101</strain>
    </source>
</reference>
<dbReference type="PANTHER" id="PTHR32322:SF18">
    <property type="entry name" value="S-ADENOSYLMETHIONINE_S-ADENOSYLHOMOCYSTEINE TRANSPORTER"/>
    <property type="match status" value="1"/>
</dbReference>
<feature type="transmembrane region" description="Helical" evidence="6">
    <location>
        <begin position="23"/>
        <end position="42"/>
    </location>
</feature>
<dbReference type="InterPro" id="IPR050638">
    <property type="entry name" value="AA-Vitamin_Transporters"/>
</dbReference>
<keyword evidence="4 6" id="KW-1133">Transmembrane helix</keyword>
<feature type="domain" description="EamA" evidence="7">
    <location>
        <begin position="23"/>
        <end position="163"/>
    </location>
</feature>
<dbReference type="Pfam" id="PF00892">
    <property type="entry name" value="EamA"/>
    <property type="match status" value="2"/>
</dbReference>
<comment type="subcellular location">
    <subcellularLocation>
        <location evidence="1">Cell membrane</location>
        <topology evidence="1">Multi-pass membrane protein</topology>
    </subcellularLocation>
</comment>
<feature type="transmembrane region" description="Helical" evidence="6">
    <location>
        <begin position="174"/>
        <end position="195"/>
    </location>
</feature>
<evidence type="ECO:0000256" key="4">
    <source>
        <dbReference type="ARBA" id="ARBA00022989"/>
    </source>
</evidence>
<evidence type="ECO:0000256" key="3">
    <source>
        <dbReference type="ARBA" id="ARBA00022692"/>
    </source>
</evidence>
<feature type="domain" description="EamA" evidence="7">
    <location>
        <begin position="176"/>
        <end position="311"/>
    </location>
</feature>
<feature type="transmembrane region" description="Helical" evidence="6">
    <location>
        <begin position="237"/>
        <end position="258"/>
    </location>
</feature>
<feature type="transmembrane region" description="Helical" evidence="6">
    <location>
        <begin position="295"/>
        <end position="314"/>
    </location>
</feature>
<dbReference type="SUPFAM" id="SSF103481">
    <property type="entry name" value="Multidrug resistance efflux transporter EmrE"/>
    <property type="match status" value="2"/>
</dbReference>
<gene>
    <name evidence="8" type="ORF">L6773_10115</name>
</gene>
<reference evidence="8" key="2">
    <citation type="submission" date="2024-05" db="EMBL/GenBank/DDBJ databases">
        <title>Rhodohalobacter halophilus gen. nov., sp. nov., a moderately halophilic member of the family Balneolaceae.</title>
        <authorList>
            <person name="Xia J."/>
        </authorList>
    </citation>
    <scope>NUCLEOTIDE SEQUENCE</scope>
    <source>
        <strain evidence="8">WB101</strain>
    </source>
</reference>
<dbReference type="EMBL" id="JAKLWS010000010">
    <property type="protein sequence ID" value="MCG2588923.1"/>
    <property type="molecule type" value="Genomic_DNA"/>
</dbReference>
<keyword evidence="3 6" id="KW-0812">Transmembrane</keyword>
<proteinExistence type="predicted"/>
<feature type="transmembrane region" description="Helical" evidence="6">
    <location>
        <begin position="122"/>
        <end position="141"/>
    </location>
</feature>
<dbReference type="Proteomes" id="UP001165366">
    <property type="component" value="Unassembled WGS sequence"/>
</dbReference>
<dbReference type="InterPro" id="IPR000620">
    <property type="entry name" value="EamA_dom"/>
</dbReference>
<dbReference type="RefSeq" id="WP_237853987.1">
    <property type="nucleotide sequence ID" value="NZ_JAKLWS010000010.1"/>
</dbReference>
<feature type="transmembrane region" description="Helical" evidence="6">
    <location>
        <begin position="48"/>
        <end position="71"/>
    </location>
</feature>
<evidence type="ECO:0000256" key="2">
    <source>
        <dbReference type="ARBA" id="ARBA00022475"/>
    </source>
</evidence>
<evidence type="ECO:0000256" key="1">
    <source>
        <dbReference type="ARBA" id="ARBA00004651"/>
    </source>
</evidence>
<comment type="caution">
    <text evidence="8">The sequence shown here is derived from an EMBL/GenBank/DDBJ whole genome shotgun (WGS) entry which is preliminary data.</text>
</comment>
<keyword evidence="9" id="KW-1185">Reference proteome</keyword>
<dbReference type="InterPro" id="IPR037185">
    <property type="entry name" value="EmrE-like"/>
</dbReference>
<evidence type="ECO:0000259" key="7">
    <source>
        <dbReference type="Pfam" id="PF00892"/>
    </source>
</evidence>